<comment type="caution">
    <text evidence="2">The sequence shown here is derived from an EMBL/GenBank/DDBJ whole genome shotgun (WGS) entry which is preliminary data.</text>
</comment>
<dbReference type="Proteomes" id="UP000443353">
    <property type="component" value="Unassembled WGS sequence"/>
</dbReference>
<dbReference type="Pfam" id="PF10997">
    <property type="entry name" value="Amj"/>
    <property type="match status" value="1"/>
</dbReference>
<keyword evidence="1" id="KW-1003">Cell membrane</keyword>
<comment type="similarity">
    <text evidence="1">Belongs to the Amj family.</text>
</comment>
<dbReference type="AlphaFoldDB" id="A0A7X3G1Y6"/>
<sequence>MDTQLFFICFLTFVIHLIGTLAYSVRIAGVRTGRIAVSLALFGILMLVSRTSNSFLGPFLAKRVETHLDALAGGALLADFRWLLVSASLATVAGALLIPTFQRVFCHAVLHFQAHRSIPKLILHGFFKGGLSYVRDVARMPAARNMTGFRSGHGVSGRITLLNVGATALWTVGVFAALYAGVLDPSVRVTSSTLSSIINGGATIMMAVFIDPHMSGMTDDVVEGNVTESQFRKAIVWLVGSRLAGTVAAQALLVPASLLIASVARVI</sequence>
<keyword evidence="1" id="KW-0573">Peptidoglycan synthesis</keyword>
<protein>
    <recommendedName>
        <fullName evidence="1">Lipid II flippase Amj</fullName>
    </recommendedName>
</protein>
<dbReference type="GO" id="GO:0005886">
    <property type="term" value="C:plasma membrane"/>
    <property type="evidence" value="ECO:0007669"/>
    <property type="project" value="UniProtKB-SubCell"/>
</dbReference>
<dbReference type="GO" id="GO:0015648">
    <property type="term" value="F:lipid-linked peptidoglycan transporter activity"/>
    <property type="evidence" value="ECO:0007669"/>
    <property type="project" value="UniProtKB-UniRule"/>
</dbReference>
<organism evidence="2 3">
    <name type="scientific">Massilia cellulosiltytica</name>
    <dbReference type="NCBI Taxonomy" id="2683234"/>
    <lineage>
        <taxon>Bacteria</taxon>
        <taxon>Pseudomonadati</taxon>
        <taxon>Pseudomonadota</taxon>
        <taxon>Betaproteobacteria</taxon>
        <taxon>Burkholderiales</taxon>
        <taxon>Oxalobacteraceae</taxon>
        <taxon>Telluria group</taxon>
        <taxon>Massilia</taxon>
    </lineage>
</organism>
<keyword evidence="1" id="KW-1133">Transmembrane helix</keyword>
<name>A0A7X3G1Y6_9BURK</name>
<feature type="transmembrane region" description="Helical" evidence="1">
    <location>
        <begin position="6"/>
        <end position="25"/>
    </location>
</feature>
<feature type="transmembrane region" description="Helical" evidence="1">
    <location>
        <begin position="192"/>
        <end position="210"/>
    </location>
</feature>
<dbReference type="RefSeq" id="WP_056329023.1">
    <property type="nucleotide sequence ID" value="NZ_WSES01000006.1"/>
</dbReference>
<dbReference type="GO" id="GO:0009252">
    <property type="term" value="P:peptidoglycan biosynthetic process"/>
    <property type="evidence" value="ECO:0007669"/>
    <property type="project" value="UniProtKB-UniRule"/>
</dbReference>
<dbReference type="UniPathway" id="UPA00219"/>
<keyword evidence="1" id="KW-0133">Cell shape</keyword>
<comment type="caution">
    <text evidence="1">Lacks conserved residue(s) required for the propagation of feature annotation.</text>
</comment>
<evidence type="ECO:0000313" key="3">
    <source>
        <dbReference type="Proteomes" id="UP000443353"/>
    </source>
</evidence>
<comment type="subcellular location">
    <subcellularLocation>
        <location evidence="1">Cell membrane</location>
        <topology evidence="1">Multi-pass membrane protein</topology>
    </subcellularLocation>
</comment>
<keyword evidence="1" id="KW-0472">Membrane</keyword>
<feature type="transmembrane region" description="Helical" evidence="1">
    <location>
        <begin position="37"/>
        <end position="60"/>
    </location>
</feature>
<keyword evidence="1" id="KW-0812">Transmembrane</keyword>
<accession>A0A7X3G1Y6</accession>
<feature type="transmembrane region" description="Helical" evidence="1">
    <location>
        <begin position="159"/>
        <end position="180"/>
    </location>
</feature>
<keyword evidence="3" id="KW-1185">Reference proteome</keyword>
<dbReference type="HAMAP" id="MF_02077">
    <property type="entry name" value="Amj_flippase"/>
    <property type="match status" value="1"/>
</dbReference>
<comment type="pathway">
    <text evidence="1">Cell wall biogenesis; peptidoglycan biosynthesis.</text>
</comment>
<dbReference type="EMBL" id="WSES01000006">
    <property type="protein sequence ID" value="MVW62205.1"/>
    <property type="molecule type" value="Genomic_DNA"/>
</dbReference>
<keyword evidence="1" id="KW-0961">Cell wall biogenesis/degradation</keyword>
<feature type="transmembrane region" description="Helical" evidence="1">
    <location>
        <begin position="80"/>
        <end position="98"/>
    </location>
</feature>
<dbReference type="GO" id="GO:0008360">
    <property type="term" value="P:regulation of cell shape"/>
    <property type="evidence" value="ECO:0007669"/>
    <property type="project" value="UniProtKB-KW"/>
</dbReference>
<comment type="function">
    <text evidence="1">Involved in peptidoglycan biosynthesis. Transports lipid-linked peptidoglycan precursors from the inner to the outer leaflet of the cytoplasmic membrane.</text>
</comment>
<evidence type="ECO:0000313" key="2">
    <source>
        <dbReference type="EMBL" id="MVW62205.1"/>
    </source>
</evidence>
<reference evidence="2 3" key="1">
    <citation type="submission" date="2019-12" db="EMBL/GenBank/DDBJ databases">
        <authorList>
            <person name="Li C."/>
            <person name="Zhao J."/>
        </authorList>
    </citation>
    <scope>NUCLEOTIDE SEQUENCE [LARGE SCALE GENOMIC DNA]</scope>
    <source>
        <strain evidence="2 3">NEAU-DD11</strain>
    </source>
</reference>
<proteinExistence type="inferred from homology"/>
<gene>
    <name evidence="1" type="primary">amj</name>
    <name evidence="2" type="ORF">GPY61_19910</name>
</gene>
<keyword evidence="1" id="KW-0813">Transport</keyword>
<evidence type="ECO:0000256" key="1">
    <source>
        <dbReference type="HAMAP-Rule" id="MF_02077"/>
    </source>
</evidence>
<dbReference type="InterPro" id="IPR021260">
    <property type="entry name" value="Amj"/>
</dbReference>
<dbReference type="GO" id="GO:0071555">
    <property type="term" value="P:cell wall organization"/>
    <property type="evidence" value="ECO:0007669"/>
    <property type="project" value="UniProtKB-KW"/>
</dbReference>